<proteinExistence type="predicted"/>
<keyword evidence="3" id="KW-1185">Reference proteome</keyword>
<organism evidence="2 3">
    <name type="scientific">Kineosporia mesophila</name>
    <dbReference type="NCBI Taxonomy" id="566012"/>
    <lineage>
        <taxon>Bacteria</taxon>
        <taxon>Bacillati</taxon>
        <taxon>Actinomycetota</taxon>
        <taxon>Actinomycetes</taxon>
        <taxon>Kineosporiales</taxon>
        <taxon>Kineosporiaceae</taxon>
        <taxon>Kineosporia</taxon>
    </lineage>
</organism>
<evidence type="ECO:0000313" key="3">
    <source>
        <dbReference type="Proteomes" id="UP001501074"/>
    </source>
</evidence>
<name>A0ABP6ZWC4_9ACTN</name>
<comment type="caution">
    <text evidence="2">The sequence shown here is derived from an EMBL/GenBank/DDBJ whole genome shotgun (WGS) entry which is preliminary data.</text>
</comment>
<feature type="transmembrane region" description="Helical" evidence="1">
    <location>
        <begin position="37"/>
        <end position="55"/>
    </location>
</feature>
<feature type="transmembrane region" description="Helical" evidence="1">
    <location>
        <begin position="101"/>
        <end position="121"/>
    </location>
</feature>
<keyword evidence="1" id="KW-0812">Transmembrane</keyword>
<protein>
    <submittedName>
        <fullName evidence="2">Uncharacterized protein</fullName>
    </submittedName>
</protein>
<dbReference type="RefSeq" id="WP_231480908.1">
    <property type="nucleotide sequence ID" value="NZ_BAAAZO010000006.1"/>
</dbReference>
<sequence>MELHLIASRVLGVMPRNPEQFHATFDHAMSVLAAEPAMRWSCIALIAAGVGLALTRRLIPTLIGVLALGVTSYVWLQVSHVREGVILYTFSYEHGLTEADLLVPVVVTISVVLWLIGQAVWRRRGPRETYRQTRTVSITSS</sequence>
<gene>
    <name evidence="2" type="ORF">GCM10022223_40100</name>
</gene>
<evidence type="ECO:0000256" key="1">
    <source>
        <dbReference type="SAM" id="Phobius"/>
    </source>
</evidence>
<dbReference type="Proteomes" id="UP001501074">
    <property type="component" value="Unassembled WGS sequence"/>
</dbReference>
<keyword evidence="1" id="KW-0472">Membrane</keyword>
<accession>A0ABP6ZWC4</accession>
<evidence type="ECO:0000313" key="2">
    <source>
        <dbReference type="EMBL" id="GAA3619268.1"/>
    </source>
</evidence>
<keyword evidence="1" id="KW-1133">Transmembrane helix</keyword>
<feature type="transmembrane region" description="Helical" evidence="1">
    <location>
        <begin position="62"/>
        <end position="81"/>
    </location>
</feature>
<dbReference type="EMBL" id="BAAAZO010000006">
    <property type="protein sequence ID" value="GAA3619268.1"/>
    <property type="molecule type" value="Genomic_DNA"/>
</dbReference>
<reference evidence="3" key="1">
    <citation type="journal article" date="2019" name="Int. J. Syst. Evol. Microbiol.">
        <title>The Global Catalogue of Microorganisms (GCM) 10K type strain sequencing project: providing services to taxonomists for standard genome sequencing and annotation.</title>
        <authorList>
            <consortium name="The Broad Institute Genomics Platform"/>
            <consortium name="The Broad Institute Genome Sequencing Center for Infectious Disease"/>
            <person name="Wu L."/>
            <person name="Ma J."/>
        </authorList>
    </citation>
    <scope>NUCLEOTIDE SEQUENCE [LARGE SCALE GENOMIC DNA]</scope>
    <source>
        <strain evidence="3">JCM 16902</strain>
    </source>
</reference>